<evidence type="ECO:0000256" key="4">
    <source>
        <dbReference type="ARBA" id="ARBA00047068"/>
    </source>
</evidence>
<dbReference type="PIRSF" id="PIRSF016255">
    <property type="entry name" value="eIF3e_su6"/>
    <property type="match status" value="1"/>
</dbReference>
<evidence type="ECO:0000256" key="1">
    <source>
        <dbReference type="ARBA" id="ARBA00022490"/>
    </source>
</evidence>
<evidence type="ECO:0000259" key="7">
    <source>
        <dbReference type="PROSITE" id="PS50250"/>
    </source>
</evidence>
<dbReference type="InterPro" id="IPR019010">
    <property type="entry name" value="eIF3e_N"/>
</dbReference>
<comment type="function">
    <text evidence="5">Component of the eukaryotic translation initiation factor 3 (eIF-3) complex, which is involved in protein synthesis of a specialized repertoire of mRNAs and, together with other initiation factors, stimulates binding of mRNA and methionyl-tRNAi to the 40S ribosome. The eIF-3 complex specifically targets and initiates translation of a subset of mRNAs involved in cell proliferation.</text>
</comment>
<comment type="subunit">
    <text evidence="4">Component of the eukaryotic translation initiation factor 3 (eIF-3) complex. The eIF-3 complex interacts with pix. Interacts with mxt.</text>
</comment>
<gene>
    <name evidence="8" type="primary">eif3eb</name>
    <name evidence="8" type="ORF">FJT64_007341</name>
</gene>
<dbReference type="InterPro" id="IPR036390">
    <property type="entry name" value="WH_DNA-bd_sf"/>
</dbReference>
<evidence type="ECO:0000256" key="2">
    <source>
        <dbReference type="ARBA" id="ARBA00022540"/>
    </source>
</evidence>
<accession>A0A6A4VW89</accession>
<evidence type="ECO:0000256" key="5">
    <source>
        <dbReference type="HAMAP-Rule" id="MF_03004"/>
    </source>
</evidence>
<keyword evidence="2 5" id="KW-0396">Initiation factor</keyword>
<dbReference type="CDD" id="cd21378">
    <property type="entry name" value="eIF3E"/>
    <property type="match status" value="1"/>
</dbReference>
<dbReference type="PANTHER" id="PTHR10317">
    <property type="entry name" value="EUKARYOTIC TRANSLATION INITIATION FACTOR 3 SUBUNIT E"/>
    <property type="match status" value="1"/>
</dbReference>
<evidence type="ECO:0000313" key="8">
    <source>
        <dbReference type="EMBL" id="KAF0295092.1"/>
    </source>
</evidence>
<name>A0A6A4VW89_AMPAM</name>
<dbReference type="SMART" id="SM00088">
    <property type="entry name" value="PINT"/>
    <property type="match status" value="1"/>
</dbReference>
<feature type="domain" description="PCI" evidence="7">
    <location>
        <begin position="222"/>
        <end position="397"/>
    </location>
</feature>
<dbReference type="GO" id="GO:0003743">
    <property type="term" value="F:translation initiation factor activity"/>
    <property type="evidence" value="ECO:0007669"/>
    <property type="project" value="UniProtKB-UniRule"/>
</dbReference>
<evidence type="ECO:0000313" key="9">
    <source>
        <dbReference type="Proteomes" id="UP000440578"/>
    </source>
</evidence>
<dbReference type="InterPro" id="IPR016650">
    <property type="entry name" value="eIF3e"/>
</dbReference>
<dbReference type="GO" id="GO:0016282">
    <property type="term" value="C:eukaryotic 43S preinitiation complex"/>
    <property type="evidence" value="ECO:0007669"/>
    <property type="project" value="UniProtKB-UniRule"/>
</dbReference>
<dbReference type="SMART" id="SM01186">
    <property type="entry name" value="eIF3_N"/>
    <property type="match status" value="1"/>
</dbReference>
<protein>
    <recommendedName>
        <fullName evidence="5 6">Eukaryotic translation initiation factor 3 subunit E</fullName>
        <shortName evidence="5">eIF3e</shortName>
    </recommendedName>
    <alternativeName>
        <fullName evidence="5">Eukaryotic translation initiation factor 3 subunit 6</fullName>
    </alternativeName>
</protein>
<dbReference type="Pfam" id="PF01399">
    <property type="entry name" value="PCI"/>
    <property type="match status" value="1"/>
</dbReference>
<keyword evidence="3 5" id="KW-0648">Protein biosynthesis</keyword>
<comment type="subcellular location">
    <subcellularLocation>
        <location evidence="5 6">Cytoplasm</location>
    </subcellularLocation>
</comment>
<dbReference type="AlphaFoldDB" id="A0A6A4VW89"/>
<dbReference type="GO" id="GO:0001732">
    <property type="term" value="P:formation of cytoplasmic translation initiation complex"/>
    <property type="evidence" value="ECO:0007669"/>
    <property type="project" value="UniProtKB-UniRule"/>
</dbReference>
<evidence type="ECO:0000256" key="6">
    <source>
        <dbReference type="PIRNR" id="PIRNR016255"/>
    </source>
</evidence>
<dbReference type="EMBL" id="VIIS01001637">
    <property type="protein sequence ID" value="KAF0295092.1"/>
    <property type="molecule type" value="Genomic_DNA"/>
</dbReference>
<dbReference type="SUPFAM" id="SSF46785">
    <property type="entry name" value="Winged helix' DNA-binding domain"/>
    <property type="match status" value="1"/>
</dbReference>
<dbReference type="GO" id="GO:0071540">
    <property type="term" value="C:eukaryotic translation initiation factor 3 complex, eIF3e"/>
    <property type="evidence" value="ECO:0007669"/>
    <property type="project" value="UniProtKB-UniRule"/>
</dbReference>
<keyword evidence="1 5" id="KW-0963">Cytoplasm</keyword>
<dbReference type="HAMAP" id="MF_03004">
    <property type="entry name" value="eIF3e"/>
    <property type="match status" value="1"/>
</dbReference>
<dbReference type="OrthoDB" id="417252at2759"/>
<dbReference type="InterPro" id="IPR000717">
    <property type="entry name" value="PCI_dom"/>
</dbReference>
<dbReference type="Proteomes" id="UP000440578">
    <property type="component" value="Unassembled WGS sequence"/>
</dbReference>
<evidence type="ECO:0000256" key="3">
    <source>
        <dbReference type="ARBA" id="ARBA00022917"/>
    </source>
</evidence>
<dbReference type="GO" id="GO:0033290">
    <property type="term" value="C:eukaryotic 48S preinitiation complex"/>
    <property type="evidence" value="ECO:0007669"/>
    <property type="project" value="UniProtKB-UniRule"/>
</dbReference>
<comment type="similarity">
    <text evidence="5 6">Belongs to the eIF-3 subunit E family.</text>
</comment>
<dbReference type="Pfam" id="PF21357">
    <property type="entry name" value="EIF3E_C"/>
    <property type="match status" value="1"/>
</dbReference>
<dbReference type="PROSITE" id="PS50250">
    <property type="entry name" value="PCI"/>
    <property type="match status" value="1"/>
</dbReference>
<dbReference type="Pfam" id="PF09440">
    <property type="entry name" value="eIF3_N"/>
    <property type="match status" value="1"/>
</dbReference>
<comment type="caution">
    <text evidence="8">The sequence shown here is derived from an EMBL/GenBank/DDBJ whole genome shotgun (WGS) entry which is preliminary data.</text>
</comment>
<sequence length="439" mass="51452">MTEYDLSMTVASYLDRHMVFPLLEFLSRLEVYDETDINKCRLELLKGSNMVDYNIDILELVYPDREVPAEINDRRSEVIQEWNELNLETKPIFAILHDEEVKKQIQVSRDSKQLVDFLVERFNFKVEMMDTLYRLAKFNYEVGNYGRAAECLYLHKVLVPTNDKNYLNSLWGKFSSEILMQHWEAAVEDMNRLKEYIDNHPFSSDAQALTQRCWLIHWSLFVFFNAPKGYELLIDMFLYQPNYLNTIQTMCPHILRYLATAVVMSRQNRPNALKDLVKVIQQESYSYRDPITEFIECLYVNFDFDGAQHKLEACEAVLANDFFTVSCPADFIENARLMTFETFCRIHQVISINMLAQKLNMDPKEAERWIVNLIRQAHLDAKIDSAQGHVIMGQQAVSPYQQLIEKTKHISFRAQTLTDTIRKKLSAKNQEHGGWAGDM</sequence>
<organism evidence="8 9">
    <name type="scientific">Amphibalanus amphitrite</name>
    <name type="common">Striped barnacle</name>
    <name type="synonym">Balanus amphitrite</name>
    <dbReference type="NCBI Taxonomy" id="1232801"/>
    <lineage>
        <taxon>Eukaryota</taxon>
        <taxon>Metazoa</taxon>
        <taxon>Ecdysozoa</taxon>
        <taxon>Arthropoda</taxon>
        <taxon>Crustacea</taxon>
        <taxon>Multicrustacea</taxon>
        <taxon>Cirripedia</taxon>
        <taxon>Thoracica</taxon>
        <taxon>Thoracicalcarea</taxon>
        <taxon>Balanomorpha</taxon>
        <taxon>Balanoidea</taxon>
        <taxon>Balanidae</taxon>
        <taxon>Amphibalaninae</taxon>
        <taxon>Amphibalanus</taxon>
    </lineage>
</organism>
<proteinExistence type="inferred from homology"/>
<keyword evidence="9" id="KW-1185">Reference proteome</keyword>
<reference evidence="8 9" key="1">
    <citation type="submission" date="2019-07" db="EMBL/GenBank/DDBJ databases">
        <title>Draft genome assembly of a fouling barnacle, Amphibalanus amphitrite (Darwin, 1854): The first reference genome for Thecostraca.</title>
        <authorList>
            <person name="Kim W."/>
        </authorList>
    </citation>
    <scope>NUCLEOTIDE SEQUENCE [LARGE SCALE GENOMIC DNA]</scope>
    <source>
        <strain evidence="8">SNU_AA5</strain>
        <tissue evidence="8">Soma without cirri and trophi</tissue>
    </source>
</reference>